<evidence type="ECO:0000259" key="1">
    <source>
        <dbReference type="PROSITE" id="PS50181"/>
    </source>
</evidence>
<name>A0A1D2MK56_ORCCI</name>
<keyword evidence="3" id="KW-1185">Reference proteome</keyword>
<reference evidence="2 3" key="1">
    <citation type="journal article" date="2016" name="Genome Biol. Evol.">
        <title>Gene Family Evolution Reflects Adaptation to Soil Environmental Stressors in the Genome of the Collembolan Orchesella cincta.</title>
        <authorList>
            <person name="Faddeeva-Vakhrusheva A."/>
            <person name="Derks M.F."/>
            <person name="Anvar S.Y."/>
            <person name="Agamennone V."/>
            <person name="Suring W."/>
            <person name="Smit S."/>
            <person name="van Straalen N.M."/>
            <person name="Roelofs D."/>
        </authorList>
    </citation>
    <scope>NUCLEOTIDE SEQUENCE [LARGE SCALE GENOMIC DNA]</scope>
    <source>
        <tissue evidence="2">Mixed pool</tissue>
    </source>
</reference>
<feature type="domain" description="F-box" evidence="1">
    <location>
        <begin position="9"/>
        <end position="59"/>
    </location>
</feature>
<protein>
    <recommendedName>
        <fullName evidence="1">F-box domain-containing protein</fullName>
    </recommendedName>
</protein>
<organism evidence="2 3">
    <name type="scientific">Orchesella cincta</name>
    <name type="common">Springtail</name>
    <name type="synonym">Podura cincta</name>
    <dbReference type="NCBI Taxonomy" id="48709"/>
    <lineage>
        <taxon>Eukaryota</taxon>
        <taxon>Metazoa</taxon>
        <taxon>Ecdysozoa</taxon>
        <taxon>Arthropoda</taxon>
        <taxon>Hexapoda</taxon>
        <taxon>Collembola</taxon>
        <taxon>Entomobryomorpha</taxon>
        <taxon>Entomobryoidea</taxon>
        <taxon>Orchesellidae</taxon>
        <taxon>Orchesellinae</taxon>
        <taxon>Orchesella</taxon>
    </lineage>
</organism>
<dbReference type="Proteomes" id="UP000094527">
    <property type="component" value="Unassembled WGS sequence"/>
</dbReference>
<sequence>MDGLNSVVSRPIQFLPPEMWEKVFDFLDNAQDFHTVINSCRWWHNIMSYKKTTRLFSEVFPILLKTIPDFPLKTILDMRQVHPEWRREIDKLFVANPRRFVADNYTFEDIEHVETFLQHADKLPSGINPFLGNFLRAWPTNEPCLNAVLNLVQKYGKYLKTVSLLLILEAFLTPRQLEQLLFHLPNSESLTIVARFHFEENVTAYNFPPLPHLTEMDISGFMSADLDYNEHLQALTTSIITTYGHSLTSLGCSRELMQISGLSQLTPNLKRLFAYSLNKEDFILLSRMDWRLESLYLRCDYALPGLELVSALNKFRSTLMSLEFTVLLEENFNSAFLQVFPKLTEVYVTVDCLPMNSLVNVRRSLSHLPVVCPNLEQLSIKLTSRTLTKSVVNPDKIFRMFSKLKILNL</sequence>
<gene>
    <name evidence="2" type="ORF">Ocin01_13279</name>
</gene>
<dbReference type="InterPro" id="IPR001810">
    <property type="entry name" value="F-box_dom"/>
</dbReference>
<dbReference type="SUPFAM" id="SSF81383">
    <property type="entry name" value="F-box domain"/>
    <property type="match status" value="1"/>
</dbReference>
<dbReference type="PROSITE" id="PS50181">
    <property type="entry name" value="FBOX"/>
    <property type="match status" value="1"/>
</dbReference>
<dbReference type="InterPro" id="IPR036047">
    <property type="entry name" value="F-box-like_dom_sf"/>
</dbReference>
<accession>A0A1D2MK56</accession>
<evidence type="ECO:0000313" key="3">
    <source>
        <dbReference type="Proteomes" id="UP000094527"/>
    </source>
</evidence>
<proteinExistence type="predicted"/>
<dbReference type="AlphaFoldDB" id="A0A1D2MK56"/>
<comment type="caution">
    <text evidence="2">The sequence shown here is derived from an EMBL/GenBank/DDBJ whole genome shotgun (WGS) entry which is preliminary data.</text>
</comment>
<evidence type="ECO:0000313" key="2">
    <source>
        <dbReference type="EMBL" id="ODM93399.1"/>
    </source>
</evidence>
<dbReference type="EMBL" id="LJIJ01000999">
    <property type="protein sequence ID" value="ODM93399.1"/>
    <property type="molecule type" value="Genomic_DNA"/>
</dbReference>